<dbReference type="InterPro" id="IPR021109">
    <property type="entry name" value="Peptidase_aspartic_dom_sf"/>
</dbReference>
<dbReference type="PROSITE" id="PS00141">
    <property type="entry name" value="ASP_PROTEASE"/>
    <property type="match status" value="1"/>
</dbReference>
<evidence type="ECO:0000256" key="4">
    <source>
        <dbReference type="ARBA" id="ARBA00022722"/>
    </source>
</evidence>
<feature type="compositionally biased region" description="Polar residues" evidence="8">
    <location>
        <begin position="193"/>
        <end position="203"/>
    </location>
</feature>
<dbReference type="SUPFAM" id="SSF56672">
    <property type="entry name" value="DNA/RNA polymerases"/>
    <property type="match status" value="1"/>
</dbReference>
<feature type="domain" description="Reverse transcriptase" evidence="9">
    <location>
        <begin position="582"/>
        <end position="772"/>
    </location>
</feature>
<dbReference type="Pfam" id="PF08284">
    <property type="entry name" value="RVP_2"/>
    <property type="match status" value="1"/>
</dbReference>
<dbReference type="Pfam" id="PF03732">
    <property type="entry name" value="Retrotrans_gag"/>
    <property type="match status" value="1"/>
</dbReference>
<keyword evidence="2" id="KW-0808">Transferase</keyword>
<dbReference type="EC" id="2.7.7.49" evidence="1"/>
<keyword evidence="4" id="KW-0540">Nuclease</keyword>
<dbReference type="PANTHER" id="PTHR37984:SF5">
    <property type="entry name" value="PROTEIN NYNRIN-LIKE"/>
    <property type="match status" value="1"/>
</dbReference>
<evidence type="ECO:0000259" key="9">
    <source>
        <dbReference type="PROSITE" id="PS50878"/>
    </source>
</evidence>
<feature type="region of interest" description="Disordered" evidence="8">
    <location>
        <begin position="1001"/>
        <end position="1029"/>
    </location>
</feature>
<dbReference type="Gene3D" id="3.30.70.270">
    <property type="match status" value="1"/>
</dbReference>
<dbReference type="Pfam" id="PF00078">
    <property type="entry name" value="RVT_1"/>
    <property type="match status" value="1"/>
</dbReference>
<dbReference type="Proteomes" id="UP000663829">
    <property type="component" value="Unassembled WGS sequence"/>
</dbReference>
<proteinExistence type="predicted"/>
<keyword evidence="12" id="KW-1185">Reference proteome</keyword>
<dbReference type="Gene3D" id="2.40.70.10">
    <property type="entry name" value="Acid Proteases"/>
    <property type="match status" value="1"/>
</dbReference>
<organism evidence="10 12">
    <name type="scientific">Didymodactylos carnosus</name>
    <dbReference type="NCBI Taxonomy" id="1234261"/>
    <lineage>
        <taxon>Eukaryota</taxon>
        <taxon>Metazoa</taxon>
        <taxon>Spiralia</taxon>
        <taxon>Gnathifera</taxon>
        <taxon>Rotifera</taxon>
        <taxon>Eurotatoria</taxon>
        <taxon>Bdelloidea</taxon>
        <taxon>Philodinida</taxon>
        <taxon>Philodinidae</taxon>
        <taxon>Didymodactylos</taxon>
    </lineage>
</organism>
<dbReference type="GO" id="GO:0004519">
    <property type="term" value="F:endonuclease activity"/>
    <property type="evidence" value="ECO:0007669"/>
    <property type="project" value="UniProtKB-KW"/>
</dbReference>
<comment type="caution">
    <text evidence="10">The sequence shown here is derived from an EMBL/GenBank/DDBJ whole genome shotgun (WGS) entry which is preliminary data.</text>
</comment>
<dbReference type="Gene3D" id="3.10.20.370">
    <property type="match status" value="1"/>
</dbReference>
<dbReference type="CDD" id="cd00303">
    <property type="entry name" value="retropepsin_like"/>
    <property type="match status" value="1"/>
</dbReference>
<evidence type="ECO:0000313" key="12">
    <source>
        <dbReference type="Proteomes" id="UP000663829"/>
    </source>
</evidence>
<dbReference type="InterPro" id="IPR000477">
    <property type="entry name" value="RT_dom"/>
</dbReference>
<feature type="compositionally biased region" description="Low complexity" evidence="8">
    <location>
        <begin position="1006"/>
        <end position="1028"/>
    </location>
</feature>
<keyword evidence="6" id="KW-0378">Hydrolase</keyword>
<dbReference type="EMBL" id="CAJOBC010041680">
    <property type="protein sequence ID" value="CAF4145697.1"/>
    <property type="molecule type" value="Genomic_DNA"/>
</dbReference>
<feature type="region of interest" description="Disordered" evidence="8">
    <location>
        <begin position="938"/>
        <end position="964"/>
    </location>
</feature>
<keyword evidence="7" id="KW-0695">RNA-directed DNA polymerase</keyword>
<evidence type="ECO:0000256" key="6">
    <source>
        <dbReference type="ARBA" id="ARBA00022801"/>
    </source>
</evidence>
<dbReference type="CDD" id="cd09274">
    <property type="entry name" value="RNase_HI_RT_Ty3"/>
    <property type="match status" value="1"/>
</dbReference>
<dbReference type="Gene3D" id="3.10.10.10">
    <property type="entry name" value="HIV Type 1 Reverse Transcriptase, subunit A, domain 1"/>
    <property type="match status" value="1"/>
</dbReference>
<evidence type="ECO:0000256" key="8">
    <source>
        <dbReference type="SAM" id="MobiDB-lite"/>
    </source>
</evidence>
<name>A0A815EQF8_9BILA</name>
<dbReference type="PANTHER" id="PTHR37984">
    <property type="entry name" value="PROTEIN CBG26694"/>
    <property type="match status" value="1"/>
</dbReference>
<dbReference type="InterPro" id="IPR043128">
    <property type="entry name" value="Rev_trsase/Diguanyl_cyclase"/>
</dbReference>
<dbReference type="GO" id="GO:0003964">
    <property type="term" value="F:RNA-directed DNA polymerase activity"/>
    <property type="evidence" value="ECO:0007669"/>
    <property type="project" value="UniProtKB-KW"/>
</dbReference>
<dbReference type="Pfam" id="PF17917">
    <property type="entry name" value="RT_RNaseH"/>
    <property type="match status" value="1"/>
</dbReference>
<evidence type="ECO:0000256" key="5">
    <source>
        <dbReference type="ARBA" id="ARBA00022759"/>
    </source>
</evidence>
<dbReference type="GO" id="GO:0006508">
    <property type="term" value="P:proteolysis"/>
    <property type="evidence" value="ECO:0007669"/>
    <property type="project" value="InterPro"/>
</dbReference>
<dbReference type="InterPro" id="IPR050951">
    <property type="entry name" value="Retrovirus_Pol_polyprotein"/>
</dbReference>
<dbReference type="SUPFAM" id="SSF50630">
    <property type="entry name" value="Acid proteases"/>
    <property type="match status" value="1"/>
</dbReference>
<evidence type="ECO:0000256" key="3">
    <source>
        <dbReference type="ARBA" id="ARBA00022695"/>
    </source>
</evidence>
<dbReference type="InterPro" id="IPR005162">
    <property type="entry name" value="Retrotrans_gag_dom"/>
</dbReference>
<dbReference type="AlphaFoldDB" id="A0A815EQF8"/>
<gene>
    <name evidence="10" type="ORF">GPM918_LOCUS28924</name>
    <name evidence="11" type="ORF">SRO942_LOCUS29460</name>
</gene>
<dbReference type="EMBL" id="CAJNOQ010012863">
    <property type="protein sequence ID" value="CAF1309511.1"/>
    <property type="molecule type" value="Genomic_DNA"/>
</dbReference>
<keyword evidence="5" id="KW-0255">Endonuclease</keyword>
<dbReference type="GO" id="GO:0004190">
    <property type="term" value="F:aspartic-type endopeptidase activity"/>
    <property type="evidence" value="ECO:0007669"/>
    <property type="project" value="InterPro"/>
</dbReference>
<evidence type="ECO:0000256" key="2">
    <source>
        <dbReference type="ARBA" id="ARBA00022679"/>
    </source>
</evidence>
<evidence type="ECO:0000256" key="7">
    <source>
        <dbReference type="ARBA" id="ARBA00022918"/>
    </source>
</evidence>
<feature type="region of interest" description="Disordered" evidence="8">
    <location>
        <begin position="473"/>
        <end position="501"/>
    </location>
</feature>
<protein>
    <recommendedName>
        <fullName evidence="1">RNA-directed DNA polymerase</fullName>
        <ecNumber evidence="1">2.7.7.49</ecNumber>
    </recommendedName>
</protein>
<dbReference type="InterPro" id="IPR001969">
    <property type="entry name" value="Aspartic_peptidase_AS"/>
</dbReference>
<reference evidence="10" key="1">
    <citation type="submission" date="2021-02" db="EMBL/GenBank/DDBJ databases">
        <authorList>
            <person name="Nowell W R."/>
        </authorList>
    </citation>
    <scope>NUCLEOTIDE SEQUENCE</scope>
</reference>
<evidence type="ECO:0000313" key="10">
    <source>
        <dbReference type="EMBL" id="CAF1309511.1"/>
    </source>
</evidence>
<sequence length="1094" mass="125344">MEHVDAILLQIILKDLTKFSGSQQQHVNDWLLTINQKFDACELTEPQRRKWAVAFLSDEALKWYTRQLIKFETWNDLQNALRDNFPSAPEPSQSLRHQQILLRKQGDTEEFTQYYADMTKLCTYYNPVMSNEERLDRLKLGMNNSLLNRCSGSIFTSPQELLAYIQRFELDQQFIKILSSSSGSKDGNIRKLSPTSNSPQQYPTFTRINSILSPTPFQQGNRRTTKILRCYHCGNSDHFIIHCPKRPRKCCGTNPSLVYINVYVNNRQTCALIDSGAAHSFINQSALSKIRHSPLLPSKTVAHLADSSTPLHIIGEVNLHIRALKTDTPITALVVKHLNSDFILGSNWFVETGARIEYDRHQVSIRSYNGRSCIPFDKHIDTLALDLKLLSSITIPPREASVIQAKTDVSSANLVYFHPDTDFLQCKSVSMVPAMVKVTDYTTFIKIYNNSDRTRTLYKNAVIGQITHTPGDVESFSIPSPVSPSPQDSSTLNSIRTTTTSRSTSDTIAKLVAHICDPLERNNLQTILSSHAKIFDSSKITQAHTSLQHTINTGDALPISSRPYPKTVDQRRELQKVIQDMMTNNQIHPSNSPWSSPVILHKKPNGGIRFLVDYRKLNSVTKKDSFPQPTTEELVQRLGGHTYFTKLDLKSGYFQIPIDEQDKEKTAFITQDGLWEFNVLPQGVMNGPPTFQRIMHNLIGNGRWDYVVVYLDDILIFSKTFEDHKRHLNEVLSILNQANFQVNPEKCTITVREMEFLTNEFIGKLNWYRKFIPHFAEIAAPIHKVTNKTKKTKHEFYWHKEQQDAFDRFKRLLTTEPLFLQYPDPTAPFILSTDASIIGISGILRQTTQHGTRICYYESRTLSDTEKRYDPMERETLAMYWSIQQLREYIGDSYFSIETDSQPLINFHKKQIDNKRVMHWLFKLQDIIPQITEVKHLPRDKNTGPDYLSKHPISSTSKKPMNDNDWPQGTEIWEIKPQRPPSTFFTQLNAVITRQQAKRLIPAPPLTTSTATHASLSSAPATTTSPSPQLFDFSLDRIRKEQMEDTDIIEIFNMVKQNPSKSSFTIKDVVLFKLLPRGKTKNKTTCTLYSTNTN</sequence>
<feature type="compositionally biased region" description="Low complexity" evidence="8">
    <location>
        <begin position="475"/>
        <end position="501"/>
    </location>
</feature>
<dbReference type="CDD" id="cd01647">
    <property type="entry name" value="RT_LTR"/>
    <property type="match status" value="1"/>
</dbReference>
<dbReference type="Proteomes" id="UP000681722">
    <property type="component" value="Unassembled WGS sequence"/>
</dbReference>
<accession>A0A815EQF8</accession>
<dbReference type="FunFam" id="3.30.70.270:FF:000020">
    <property type="entry name" value="Transposon Tf2-6 polyprotein-like Protein"/>
    <property type="match status" value="1"/>
</dbReference>
<dbReference type="InterPro" id="IPR043502">
    <property type="entry name" value="DNA/RNA_pol_sf"/>
</dbReference>
<dbReference type="OrthoDB" id="161383at2759"/>
<dbReference type="PROSITE" id="PS50878">
    <property type="entry name" value="RT_POL"/>
    <property type="match status" value="1"/>
</dbReference>
<evidence type="ECO:0000313" key="11">
    <source>
        <dbReference type="EMBL" id="CAF4145697.1"/>
    </source>
</evidence>
<feature type="region of interest" description="Disordered" evidence="8">
    <location>
        <begin position="182"/>
        <end position="203"/>
    </location>
</feature>
<evidence type="ECO:0000256" key="1">
    <source>
        <dbReference type="ARBA" id="ARBA00012493"/>
    </source>
</evidence>
<dbReference type="InterPro" id="IPR041373">
    <property type="entry name" value="RT_RNaseH"/>
</dbReference>
<keyword evidence="3" id="KW-0548">Nucleotidyltransferase</keyword>